<accession>A0A182DZM4</accession>
<dbReference type="WBParaSite" id="nOo.2.0.1.t01139-RA">
    <property type="protein sequence ID" value="nOo.2.0.1.t01139-RA"/>
    <property type="gene ID" value="nOo.2.0.1.g01139"/>
</dbReference>
<feature type="region of interest" description="Disordered" evidence="1">
    <location>
        <begin position="1"/>
        <end position="27"/>
    </location>
</feature>
<gene>
    <name evidence="2" type="ORF">NOO_LOCUS1139</name>
</gene>
<evidence type="ECO:0000313" key="4">
    <source>
        <dbReference type="WBParaSite" id="nOo.2.0.1.t01139-RA"/>
    </source>
</evidence>
<dbReference type="EMBL" id="UYRW01000134">
    <property type="protein sequence ID" value="VDK63540.1"/>
    <property type="molecule type" value="Genomic_DNA"/>
</dbReference>
<dbReference type="OrthoDB" id="10464182at2759"/>
<dbReference type="AlphaFoldDB" id="A0A182DZM4"/>
<reference evidence="2 3" key="2">
    <citation type="submission" date="2018-08" db="EMBL/GenBank/DDBJ databases">
        <authorList>
            <person name="Laetsch R D."/>
            <person name="Stevens L."/>
            <person name="Kumar S."/>
            <person name="Blaxter L. M."/>
        </authorList>
    </citation>
    <scope>NUCLEOTIDE SEQUENCE [LARGE SCALE GENOMIC DNA]</scope>
</reference>
<proteinExistence type="predicted"/>
<sequence>MIELENDVFDIDKRSADESGSAFPITPAASGPKAIRNAIPKPPEQGGIAILLLSCDSSSTVDELVDE</sequence>
<reference evidence="4" key="1">
    <citation type="submission" date="2016-06" db="UniProtKB">
        <authorList>
            <consortium name="WormBaseParasite"/>
        </authorList>
    </citation>
    <scope>IDENTIFICATION</scope>
</reference>
<evidence type="ECO:0000313" key="3">
    <source>
        <dbReference type="Proteomes" id="UP000271087"/>
    </source>
</evidence>
<protein>
    <submittedName>
        <fullName evidence="2 4">Uncharacterized protein</fullName>
    </submittedName>
</protein>
<dbReference type="Proteomes" id="UP000271087">
    <property type="component" value="Unassembled WGS sequence"/>
</dbReference>
<organism evidence="4">
    <name type="scientific">Onchocerca ochengi</name>
    <name type="common">Filarial nematode worm</name>
    <dbReference type="NCBI Taxonomy" id="42157"/>
    <lineage>
        <taxon>Eukaryota</taxon>
        <taxon>Metazoa</taxon>
        <taxon>Ecdysozoa</taxon>
        <taxon>Nematoda</taxon>
        <taxon>Chromadorea</taxon>
        <taxon>Rhabditida</taxon>
        <taxon>Spirurina</taxon>
        <taxon>Spiruromorpha</taxon>
        <taxon>Filarioidea</taxon>
        <taxon>Onchocercidae</taxon>
        <taxon>Onchocerca</taxon>
    </lineage>
</organism>
<keyword evidence="3" id="KW-1185">Reference proteome</keyword>
<evidence type="ECO:0000313" key="2">
    <source>
        <dbReference type="EMBL" id="VDK63540.1"/>
    </source>
</evidence>
<evidence type="ECO:0000256" key="1">
    <source>
        <dbReference type="SAM" id="MobiDB-lite"/>
    </source>
</evidence>
<name>A0A182DZM4_ONCOC</name>